<dbReference type="Gene3D" id="3.10.450.50">
    <property type="match status" value="1"/>
</dbReference>
<dbReference type="AlphaFoldDB" id="A0A975CZM7"/>
<name>A0A975CZM7_9SPHN</name>
<accession>A0A975CZM7</accession>
<gene>
    <name evidence="2" type="ORF">HRJ34_17630</name>
</gene>
<dbReference type="EMBL" id="CP059319">
    <property type="protein sequence ID" value="QTH20169.1"/>
    <property type="molecule type" value="Genomic_DNA"/>
</dbReference>
<dbReference type="Pfam" id="PF13474">
    <property type="entry name" value="SnoaL_3"/>
    <property type="match status" value="1"/>
</dbReference>
<dbReference type="InterPro" id="IPR037401">
    <property type="entry name" value="SnoaL-like"/>
</dbReference>
<organism evidence="2 3">
    <name type="scientific">Rhizorhabdus wittichii</name>
    <dbReference type="NCBI Taxonomy" id="160791"/>
    <lineage>
        <taxon>Bacteria</taxon>
        <taxon>Pseudomonadati</taxon>
        <taxon>Pseudomonadota</taxon>
        <taxon>Alphaproteobacteria</taxon>
        <taxon>Sphingomonadales</taxon>
        <taxon>Sphingomonadaceae</taxon>
        <taxon>Rhizorhabdus</taxon>
    </lineage>
</organism>
<dbReference type="Proteomes" id="UP000664914">
    <property type="component" value="Chromosome"/>
</dbReference>
<evidence type="ECO:0000313" key="3">
    <source>
        <dbReference type="Proteomes" id="UP000664914"/>
    </source>
</evidence>
<dbReference type="SUPFAM" id="SSF54427">
    <property type="entry name" value="NTF2-like"/>
    <property type="match status" value="1"/>
</dbReference>
<dbReference type="RefSeq" id="WP_208632003.1">
    <property type="nucleotide sequence ID" value="NZ_CP059319.1"/>
</dbReference>
<evidence type="ECO:0000259" key="1">
    <source>
        <dbReference type="Pfam" id="PF13474"/>
    </source>
</evidence>
<feature type="domain" description="SnoaL-like" evidence="1">
    <location>
        <begin position="8"/>
        <end position="127"/>
    </location>
</feature>
<proteinExistence type="predicted"/>
<reference evidence="2" key="2">
    <citation type="submission" date="2021-04" db="EMBL/GenBank/DDBJ databases">
        <title>Isolation and genomic analysis of the ibuprofen-degrading bacterium Sphingomonas strain MPO218.</title>
        <authorList>
            <person name="Aulestia M."/>
            <person name="Flores A."/>
            <person name="Mangas E.L."/>
            <person name="Perez-Pulido A.J."/>
            <person name="Santero E."/>
            <person name="Camacho E.M."/>
        </authorList>
    </citation>
    <scope>NUCLEOTIDE SEQUENCE</scope>
    <source>
        <strain evidence="2">MPO218</strain>
    </source>
</reference>
<dbReference type="InterPro" id="IPR032710">
    <property type="entry name" value="NTF2-like_dom_sf"/>
</dbReference>
<evidence type="ECO:0000313" key="2">
    <source>
        <dbReference type="EMBL" id="QTH20169.1"/>
    </source>
</evidence>
<sequence>MANKNTLESAFAGLVDALDRGDLERFFGTILADAVIMDEDLPFRVDRAGFETHIAFHASGTWENFTWKPGEVRFRALGDVGSVTGFAMFRGKPRDAGYRLRPMMFTQGWIGSSAGWRIASWHQSPIVGHVNRPSPA</sequence>
<protein>
    <submittedName>
        <fullName evidence="2">Nuclear transport factor 2 family protein</fullName>
    </submittedName>
</protein>
<reference evidence="2" key="1">
    <citation type="submission" date="2020-07" db="EMBL/GenBank/DDBJ databases">
        <authorList>
            <person name="Camacho E."/>
        </authorList>
    </citation>
    <scope>NUCLEOTIDE SEQUENCE</scope>
    <source>
        <strain evidence="2">MPO218</strain>
    </source>
</reference>